<dbReference type="PROSITE" id="PS01285">
    <property type="entry name" value="FA58C_1"/>
    <property type="match status" value="1"/>
</dbReference>
<evidence type="ECO:0000259" key="1">
    <source>
        <dbReference type="PROSITE" id="PS50022"/>
    </source>
</evidence>
<accession>A0A6H5HYT7</accession>
<dbReference type="InterPro" id="IPR000421">
    <property type="entry name" value="FA58C"/>
</dbReference>
<dbReference type="SUPFAM" id="SSF49785">
    <property type="entry name" value="Galactose-binding domain-like"/>
    <property type="match status" value="1"/>
</dbReference>
<dbReference type="OrthoDB" id="6071166at2759"/>
<dbReference type="InterPro" id="IPR008979">
    <property type="entry name" value="Galactose-bd-like_sf"/>
</dbReference>
<dbReference type="EMBL" id="CADCXU010035388">
    <property type="protein sequence ID" value="CAB0020503.1"/>
    <property type="molecule type" value="Genomic_DNA"/>
</dbReference>
<proteinExistence type="predicted"/>
<keyword evidence="3" id="KW-1185">Reference proteome</keyword>
<reference evidence="2 3" key="1">
    <citation type="submission" date="2020-02" db="EMBL/GenBank/DDBJ databases">
        <authorList>
            <person name="Ferguson B K."/>
        </authorList>
    </citation>
    <scope>NUCLEOTIDE SEQUENCE [LARGE SCALE GENOMIC DNA]</scope>
</reference>
<feature type="non-terminal residue" evidence="2">
    <location>
        <position position="368"/>
    </location>
</feature>
<dbReference type="PANTHER" id="PTHR24543">
    <property type="entry name" value="MULTICOPPER OXIDASE-RELATED"/>
    <property type="match status" value="1"/>
</dbReference>
<organism evidence="2 3">
    <name type="scientific">Nesidiocoris tenuis</name>
    <dbReference type="NCBI Taxonomy" id="355587"/>
    <lineage>
        <taxon>Eukaryota</taxon>
        <taxon>Metazoa</taxon>
        <taxon>Ecdysozoa</taxon>
        <taxon>Arthropoda</taxon>
        <taxon>Hexapoda</taxon>
        <taxon>Insecta</taxon>
        <taxon>Pterygota</taxon>
        <taxon>Neoptera</taxon>
        <taxon>Paraneoptera</taxon>
        <taxon>Hemiptera</taxon>
        <taxon>Heteroptera</taxon>
        <taxon>Panheteroptera</taxon>
        <taxon>Cimicomorpha</taxon>
        <taxon>Miridae</taxon>
        <taxon>Dicyphina</taxon>
        <taxon>Nesidiocoris</taxon>
    </lineage>
</organism>
<evidence type="ECO:0000313" key="3">
    <source>
        <dbReference type="Proteomes" id="UP000479000"/>
    </source>
</evidence>
<dbReference type="Proteomes" id="UP000479000">
    <property type="component" value="Unassembled WGS sequence"/>
</dbReference>
<dbReference type="Gene3D" id="2.60.120.260">
    <property type="entry name" value="Galactose-binding domain-like"/>
    <property type="match status" value="1"/>
</dbReference>
<feature type="domain" description="F5/8 type C" evidence="1">
    <location>
        <begin position="45"/>
        <end position="106"/>
    </location>
</feature>
<dbReference type="Pfam" id="PF00754">
    <property type="entry name" value="F5_F8_type_C"/>
    <property type="match status" value="1"/>
</dbReference>
<name>A0A6H5HYT7_9HEMI</name>
<protein>
    <recommendedName>
        <fullName evidence="1">F5/8 type C domain-containing protein</fullName>
    </recommendedName>
</protein>
<gene>
    <name evidence="2" type="ORF">NTEN_LOCUS24076</name>
</gene>
<dbReference type="AlphaFoldDB" id="A0A6H5HYT7"/>
<evidence type="ECO:0000313" key="2">
    <source>
        <dbReference type="EMBL" id="CAB0020503.1"/>
    </source>
</evidence>
<dbReference type="PANTHER" id="PTHR24543:SF291">
    <property type="entry name" value="SMOKE ALARM, ISOFORM D"/>
    <property type="match status" value="1"/>
</dbReference>
<dbReference type="PROSITE" id="PS50022">
    <property type="entry name" value="FA58C_3"/>
    <property type="match status" value="1"/>
</dbReference>
<sequence>MKSWIVHRGVRSPLAGHCDTNRSLPPGKGKFPFNRGQWLERAGGAWCPKPQVESGVREYLQIDLGHVHVVTGVQTQGRYDHGRGQEYVEEYMVEYWRPSLNQWKQYTRWDGKQQSFGKPAEGVLFAILDRNTCPDNQGVIKGRESTQSVSSKIESDVDLLEISSSRSCVEEEMEIDPNLIEQAIDAIMREAETAAHCESDSYASSICSDWIILKPRKRKKLKIVKHSSVFYLNEPADTNRLLNRPPSPDSEFSEANEKYKWLITSNALKYSGVHPMWPEPPDLDESLMKRAPSPNMSLPKIREEELETGGEDWIWIEGRYLKGEEGEGLLAGEDGEYYRIPKQWIDGRWEPSPQLLEKWEREDSALEK</sequence>